<dbReference type="InterPro" id="IPR027383">
    <property type="entry name" value="Znf_put"/>
</dbReference>
<sequence>MNGCAEARASLGVYVLGAIDPAERARLEAHVEGCPACRDELAGLAGMPALLGRVNETQIAQVAGPPPELLDALLAQAAEGRRGWRGRVADALPGALSGRGPAPGAGRRWLPAAAAACALLLAGGVAGGAVVSLTGDRPPPAPAPTAPPLVSTGPGGERLVAGDPSRRVKAEVVVYSRKWGTKVELRLEGATYGERCRWYAVARDGRRDPLGSWYVAYRKGVGVYESSTMIPRDQLYSFEVVTVDGRPLVTVPA</sequence>
<organism evidence="5 6">
    <name type="scientific">Actinomadura viridis</name>
    <dbReference type="NCBI Taxonomy" id="58110"/>
    <lineage>
        <taxon>Bacteria</taxon>
        <taxon>Bacillati</taxon>
        <taxon>Actinomycetota</taxon>
        <taxon>Actinomycetes</taxon>
        <taxon>Streptosporangiales</taxon>
        <taxon>Thermomonosporaceae</taxon>
        <taxon>Actinomadura</taxon>
    </lineage>
</organism>
<dbReference type="RefSeq" id="WP_197015332.1">
    <property type="nucleotide sequence ID" value="NZ_BAABES010000015.1"/>
</dbReference>
<reference evidence="5" key="1">
    <citation type="submission" date="2020-11" db="EMBL/GenBank/DDBJ databases">
        <title>Sequencing the genomes of 1000 actinobacteria strains.</title>
        <authorList>
            <person name="Klenk H.-P."/>
        </authorList>
    </citation>
    <scope>NUCLEOTIDE SEQUENCE</scope>
    <source>
        <strain evidence="5">DSM 43175</strain>
    </source>
</reference>
<accession>A0A931GNS5</accession>
<gene>
    <name evidence="5" type="ORF">IW256_007358</name>
</gene>
<dbReference type="AlphaFoldDB" id="A0A931GNS5"/>
<evidence type="ECO:0000256" key="3">
    <source>
        <dbReference type="SAM" id="MobiDB-lite"/>
    </source>
</evidence>
<evidence type="ECO:0000313" key="6">
    <source>
        <dbReference type="Proteomes" id="UP000614047"/>
    </source>
</evidence>
<evidence type="ECO:0000256" key="2">
    <source>
        <dbReference type="ARBA" id="ARBA00023163"/>
    </source>
</evidence>
<feature type="region of interest" description="Disordered" evidence="3">
    <location>
        <begin position="136"/>
        <end position="162"/>
    </location>
</feature>
<dbReference type="Proteomes" id="UP000614047">
    <property type="component" value="Unassembled WGS sequence"/>
</dbReference>
<evidence type="ECO:0000259" key="4">
    <source>
        <dbReference type="Pfam" id="PF13490"/>
    </source>
</evidence>
<keyword evidence="2" id="KW-0804">Transcription</keyword>
<evidence type="ECO:0000256" key="1">
    <source>
        <dbReference type="ARBA" id="ARBA00023015"/>
    </source>
</evidence>
<keyword evidence="1" id="KW-0805">Transcription regulation</keyword>
<dbReference type="Gene3D" id="1.10.10.1320">
    <property type="entry name" value="Anti-sigma factor, zinc-finger domain"/>
    <property type="match status" value="1"/>
</dbReference>
<dbReference type="Pfam" id="PF13490">
    <property type="entry name" value="zf-HC2"/>
    <property type="match status" value="1"/>
</dbReference>
<evidence type="ECO:0000313" key="5">
    <source>
        <dbReference type="EMBL" id="MBG6093245.1"/>
    </source>
</evidence>
<keyword evidence="6" id="KW-1185">Reference proteome</keyword>
<proteinExistence type="predicted"/>
<comment type="caution">
    <text evidence="5">The sequence shown here is derived from an EMBL/GenBank/DDBJ whole genome shotgun (WGS) entry which is preliminary data.</text>
</comment>
<name>A0A931GNS5_9ACTN</name>
<protein>
    <recommendedName>
        <fullName evidence="4">Putative zinc-finger domain-containing protein</fullName>
    </recommendedName>
</protein>
<feature type="compositionally biased region" description="Pro residues" evidence="3">
    <location>
        <begin position="137"/>
        <end position="147"/>
    </location>
</feature>
<dbReference type="EMBL" id="JADOUA010000001">
    <property type="protein sequence ID" value="MBG6093245.1"/>
    <property type="molecule type" value="Genomic_DNA"/>
</dbReference>
<feature type="domain" description="Putative zinc-finger" evidence="4">
    <location>
        <begin position="4"/>
        <end position="38"/>
    </location>
</feature>
<dbReference type="InterPro" id="IPR041916">
    <property type="entry name" value="Anti_sigma_zinc_sf"/>
</dbReference>